<organism evidence="3 4">
    <name type="scientific">Bugula neritina</name>
    <name type="common">Brown bryozoan</name>
    <name type="synonym">Sertularia neritina</name>
    <dbReference type="NCBI Taxonomy" id="10212"/>
    <lineage>
        <taxon>Eukaryota</taxon>
        <taxon>Metazoa</taxon>
        <taxon>Spiralia</taxon>
        <taxon>Lophotrochozoa</taxon>
        <taxon>Bryozoa</taxon>
        <taxon>Gymnolaemata</taxon>
        <taxon>Cheilostomatida</taxon>
        <taxon>Flustrina</taxon>
        <taxon>Buguloidea</taxon>
        <taxon>Bugulidae</taxon>
        <taxon>Bugula</taxon>
    </lineage>
</organism>
<dbReference type="AlphaFoldDB" id="A0A7J7K1T5"/>
<dbReference type="InterPro" id="IPR007044">
    <property type="entry name" value="Cyclodeamin/CycHdrlase"/>
</dbReference>
<feature type="transmembrane region" description="Helical" evidence="1">
    <location>
        <begin position="29"/>
        <end position="49"/>
    </location>
</feature>
<evidence type="ECO:0000256" key="1">
    <source>
        <dbReference type="SAM" id="Phobius"/>
    </source>
</evidence>
<protein>
    <recommendedName>
        <fullName evidence="2">Cyclodeaminase/cyclohydrolase domain-containing protein</fullName>
    </recommendedName>
</protein>
<dbReference type="Gene3D" id="1.20.120.680">
    <property type="entry name" value="Formiminotetrahydrofolate cyclodeaminase monomer, up-and-down helical bundle"/>
    <property type="match status" value="1"/>
</dbReference>
<dbReference type="OrthoDB" id="6284113at2759"/>
<keyword evidence="1" id="KW-0472">Membrane</keyword>
<dbReference type="Pfam" id="PF04961">
    <property type="entry name" value="FTCD_C"/>
    <property type="match status" value="1"/>
</dbReference>
<dbReference type="SUPFAM" id="SSF101262">
    <property type="entry name" value="Methenyltetrahydrofolate cyclohydrolase-like"/>
    <property type="match status" value="1"/>
</dbReference>
<sequence>MVSPLSSLSVKDFVSSVAARTAVPGGGSVAALVGSVGAGLGAMASLLTYGNKKFESLDTQMRKLIPPLYSLSHELVPLVDADSAAFNQFMEAAKMPGKTEQEIEKKEQAKKEALTNAISVPSTLAKKVNTVWPVLKEVSPIVNIQCKSDVQVCVRCLQTAVWGAYYNVMTNIKDVTDEKYKQQVTDDIKGEIKTMEAESAIILDILEKRV</sequence>
<evidence type="ECO:0000259" key="2">
    <source>
        <dbReference type="Pfam" id="PF04961"/>
    </source>
</evidence>
<reference evidence="3" key="1">
    <citation type="submission" date="2020-06" db="EMBL/GenBank/DDBJ databases">
        <title>Draft genome of Bugula neritina, a colonial animal packing powerful symbionts and potential medicines.</title>
        <authorList>
            <person name="Rayko M."/>
        </authorList>
    </citation>
    <scope>NUCLEOTIDE SEQUENCE [LARGE SCALE GENOMIC DNA]</scope>
    <source>
        <strain evidence="3">Kwan_BN1</strain>
    </source>
</reference>
<evidence type="ECO:0000313" key="4">
    <source>
        <dbReference type="Proteomes" id="UP000593567"/>
    </source>
</evidence>
<dbReference type="InterPro" id="IPR036178">
    <property type="entry name" value="Formintransfe-cycloase-like_sf"/>
</dbReference>
<comment type="caution">
    <text evidence="3">The sequence shown here is derived from an EMBL/GenBank/DDBJ whole genome shotgun (WGS) entry which is preliminary data.</text>
</comment>
<dbReference type="Proteomes" id="UP000593567">
    <property type="component" value="Unassembled WGS sequence"/>
</dbReference>
<dbReference type="FunFam" id="1.20.120.680:FF:000001">
    <property type="entry name" value="Formimidoyltransferase cyclodeaminase"/>
    <property type="match status" value="1"/>
</dbReference>
<keyword evidence="4" id="KW-1185">Reference proteome</keyword>
<name>A0A7J7K1T5_BUGNE</name>
<dbReference type="GO" id="GO:0003824">
    <property type="term" value="F:catalytic activity"/>
    <property type="evidence" value="ECO:0007669"/>
    <property type="project" value="InterPro"/>
</dbReference>
<proteinExistence type="predicted"/>
<gene>
    <name evidence="3" type="ORF">EB796_009615</name>
</gene>
<keyword evidence="1" id="KW-0812">Transmembrane</keyword>
<keyword evidence="1" id="KW-1133">Transmembrane helix</keyword>
<accession>A0A7J7K1T5</accession>
<feature type="domain" description="Cyclodeaminase/cyclohydrolase" evidence="2">
    <location>
        <begin position="9"/>
        <end position="188"/>
    </location>
</feature>
<dbReference type="EMBL" id="VXIV02001535">
    <property type="protein sequence ID" value="KAF6032115.1"/>
    <property type="molecule type" value="Genomic_DNA"/>
</dbReference>
<evidence type="ECO:0000313" key="3">
    <source>
        <dbReference type="EMBL" id="KAF6032115.1"/>
    </source>
</evidence>